<feature type="non-terminal residue" evidence="10">
    <location>
        <position position="1"/>
    </location>
</feature>
<dbReference type="Pfam" id="PF00187">
    <property type="entry name" value="Chitin_bind_1"/>
    <property type="match status" value="1"/>
</dbReference>
<sequence length="281" mass="28645">RADRAPAKRAVSPDNTCGSNGTGGGADNYTCPSDLPCCSINGLCGSTNDYCLTTAGCQSGFGNCTAPAAGTISPDETCVLISSGIAGYVCSTADACCSGKHTATNGADSGWRGSDTDYCSVSAGCQSAYGICDASDNSTTTGGKATPGTSTNGQCGSNLGTCASNECCSLAGFCGVTEDYCNSPDCQVNYGPACDANKIPSGTNTSSTPRDELGSVLYGSARVYDCSQTRDMALTFDDGPFIYTSHIKYYLELRFLGTKTNNISDKGAIDNASLAWPALIK</sequence>
<dbReference type="GO" id="GO:0008061">
    <property type="term" value="F:chitin binding"/>
    <property type="evidence" value="ECO:0007669"/>
    <property type="project" value="UniProtKB-UniRule"/>
</dbReference>
<dbReference type="AlphaFoldDB" id="A0A8T9BXP9"/>
<comment type="caution">
    <text evidence="10">The sequence shown here is derived from an EMBL/GenBank/DDBJ whole genome shotgun (WGS) entry which is preliminary data.</text>
</comment>
<dbReference type="Gene3D" id="3.30.60.10">
    <property type="entry name" value="Endochitinase-like"/>
    <property type="match status" value="2"/>
</dbReference>
<keyword evidence="8" id="KW-1015">Disulfide bond</keyword>
<dbReference type="PANTHER" id="PTHR46471">
    <property type="entry name" value="CHITIN DEACETYLASE"/>
    <property type="match status" value="1"/>
</dbReference>
<feature type="disulfide bond" evidence="8">
    <location>
        <begin position="167"/>
        <end position="181"/>
    </location>
</feature>
<keyword evidence="4" id="KW-0732">Signal</keyword>
<dbReference type="PROSITE" id="PS50941">
    <property type="entry name" value="CHIT_BIND_I_2"/>
    <property type="match status" value="2"/>
</dbReference>
<accession>A0A8T9BXP9</accession>
<dbReference type="GO" id="GO:0046872">
    <property type="term" value="F:metal ion binding"/>
    <property type="evidence" value="ECO:0007669"/>
    <property type="project" value="UniProtKB-KW"/>
</dbReference>
<dbReference type="PROSITE" id="PS00026">
    <property type="entry name" value="CHIT_BIND_I_1"/>
    <property type="match status" value="2"/>
</dbReference>
<keyword evidence="5" id="KW-0378">Hydrolase</keyword>
<dbReference type="GO" id="GO:0016787">
    <property type="term" value="F:hydrolase activity"/>
    <property type="evidence" value="ECO:0007669"/>
    <property type="project" value="UniProtKB-KW"/>
</dbReference>
<dbReference type="SMART" id="SM00270">
    <property type="entry name" value="ChtBD1"/>
    <property type="match status" value="2"/>
</dbReference>
<feature type="non-terminal residue" evidence="10">
    <location>
        <position position="281"/>
    </location>
</feature>
<dbReference type="OrthoDB" id="407355at2759"/>
<evidence type="ECO:0000256" key="7">
    <source>
        <dbReference type="ARBA" id="ARBA00023285"/>
    </source>
</evidence>
<keyword evidence="11" id="KW-1185">Reference proteome</keyword>
<dbReference type="SUPFAM" id="SSF57016">
    <property type="entry name" value="Plant lectins/antimicrobial peptides"/>
    <property type="match status" value="2"/>
</dbReference>
<dbReference type="EMBL" id="QGMK01001409">
    <property type="protein sequence ID" value="TVY68823.1"/>
    <property type="molecule type" value="Genomic_DNA"/>
</dbReference>
<comment type="caution">
    <text evidence="8">Lacks conserved residue(s) required for the propagation of feature annotation.</text>
</comment>
<evidence type="ECO:0000256" key="2">
    <source>
        <dbReference type="ARBA" id="ARBA00022669"/>
    </source>
</evidence>
<dbReference type="InterPro" id="IPR036861">
    <property type="entry name" value="Endochitinase-like_sf"/>
</dbReference>
<evidence type="ECO:0000256" key="5">
    <source>
        <dbReference type="ARBA" id="ARBA00022801"/>
    </source>
</evidence>
<feature type="domain" description="Chitin-binding type-1" evidence="9">
    <location>
        <begin position="152"/>
        <end position="196"/>
    </location>
</feature>
<dbReference type="InterPro" id="IPR001002">
    <property type="entry name" value="Chitin-bd_1"/>
</dbReference>
<evidence type="ECO:0000313" key="11">
    <source>
        <dbReference type="Proteomes" id="UP000469558"/>
    </source>
</evidence>
<dbReference type="PANTHER" id="PTHR46471:SF4">
    <property type="entry name" value="CHITIN DEACETYLASE"/>
    <property type="match status" value="1"/>
</dbReference>
<evidence type="ECO:0000259" key="9">
    <source>
        <dbReference type="PROSITE" id="PS50941"/>
    </source>
</evidence>
<evidence type="ECO:0000256" key="4">
    <source>
        <dbReference type="ARBA" id="ARBA00022729"/>
    </source>
</evidence>
<reference evidence="10 11" key="1">
    <citation type="submission" date="2018-05" db="EMBL/GenBank/DDBJ databases">
        <title>Genome sequencing and assembly of the regulated plant pathogen Lachnellula willkommii and related sister species for the development of diagnostic species identification markers.</title>
        <authorList>
            <person name="Giroux E."/>
            <person name="Bilodeau G."/>
        </authorList>
    </citation>
    <scope>NUCLEOTIDE SEQUENCE [LARGE SCALE GENOMIC DNA]</scope>
    <source>
        <strain evidence="10 11">CBS 268.59</strain>
    </source>
</reference>
<evidence type="ECO:0000256" key="3">
    <source>
        <dbReference type="ARBA" id="ARBA00022723"/>
    </source>
</evidence>
<evidence type="ECO:0000313" key="10">
    <source>
        <dbReference type="EMBL" id="TVY68823.1"/>
    </source>
</evidence>
<proteinExistence type="predicted"/>
<keyword evidence="2 8" id="KW-0147">Chitin-binding</keyword>
<protein>
    <recommendedName>
        <fullName evidence="9">Chitin-binding type-1 domain-containing protein</fullName>
    </recommendedName>
</protein>
<feature type="disulfide bond" evidence="8">
    <location>
        <begin position="37"/>
        <end position="51"/>
    </location>
</feature>
<organism evidence="10 11">
    <name type="scientific">Lachnellula suecica</name>
    <dbReference type="NCBI Taxonomy" id="602035"/>
    <lineage>
        <taxon>Eukaryota</taxon>
        <taxon>Fungi</taxon>
        <taxon>Dikarya</taxon>
        <taxon>Ascomycota</taxon>
        <taxon>Pezizomycotina</taxon>
        <taxon>Leotiomycetes</taxon>
        <taxon>Helotiales</taxon>
        <taxon>Lachnaceae</taxon>
        <taxon>Lachnellula</taxon>
    </lineage>
</organism>
<dbReference type="InterPro" id="IPR018371">
    <property type="entry name" value="Chitin-binding_1_CS"/>
</dbReference>
<dbReference type="Proteomes" id="UP000469558">
    <property type="component" value="Unassembled WGS sequence"/>
</dbReference>
<feature type="domain" description="Chitin-binding type-1" evidence="9">
    <location>
        <begin position="14"/>
        <end position="66"/>
    </location>
</feature>
<keyword evidence="6" id="KW-0119">Carbohydrate metabolism</keyword>
<comment type="cofactor">
    <cofactor evidence="1">
        <name>Co(2+)</name>
        <dbReference type="ChEBI" id="CHEBI:48828"/>
    </cofactor>
</comment>
<evidence type="ECO:0000256" key="8">
    <source>
        <dbReference type="PROSITE-ProRule" id="PRU00261"/>
    </source>
</evidence>
<keyword evidence="7" id="KW-0170">Cobalt</keyword>
<evidence type="ECO:0000256" key="1">
    <source>
        <dbReference type="ARBA" id="ARBA00001941"/>
    </source>
</evidence>
<gene>
    <name evidence="10" type="ORF">LSUE1_G007624</name>
</gene>
<keyword evidence="3" id="KW-0479">Metal-binding</keyword>
<feature type="disulfide bond" evidence="8">
    <location>
        <begin position="162"/>
        <end position="174"/>
    </location>
</feature>
<name>A0A8T9BXP9_9HELO</name>
<evidence type="ECO:0000256" key="6">
    <source>
        <dbReference type="ARBA" id="ARBA00023277"/>
    </source>
</evidence>